<name>A0A3R9RIZ1_9CREN</name>
<dbReference type="InterPro" id="IPR052513">
    <property type="entry name" value="Thioester_dehydratase-like"/>
</dbReference>
<dbReference type="Pfam" id="PF12172">
    <property type="entry name" value="zf-ChsH2"/>
    <property type="match status" value="1"/>
</dbReference>
<gene>
    <name evidence="3" type="ORF">D9Q81_02925</name>
</gene>
<dbReference type="PANTHER" id="PTHR34075">
    <property type="entry name" value="BLR3430 PROTEIN"/>
    <property type="match status" value="1"/>
</dbReference>
<dbReference type="PANTHER" id="PTHR34075:SF5">
    <property type="entry name" value="BLR3430 PROTEIN"/>
    <property type="match status" value="1"/>
</dbReference>
<evidence type="ECO:0000259" key="1">
    <source>
        <dbReference type="Pfam" id="PF01796"/>
    </source>
</evidence>
<reference evidence="3 4" key="1">
    <citation type="submission" date="2018-10" db="EMBL/GenBank/DDBJ databases">
        <title>Co-occurring genomic capacity for anaerobic methane metabolism and dissimilatory sulfite reduction discovered in the Korarchaeota.</title>
        <authorList>
            <person name="Mckay L.J."/>
            <person name="Dlakic M."/>
            <person name="Fields M.W."/>
            <person name="Delmont T.O."/>
            <person name="Eren A.M."/>
            <person name="Jay Z.J."/>
            <person name="Klingelsmith K.B."/>
            <person name="Rusch D.B."/>
            <person name="Inskeep W.P."/>
        </authorList>
    </citation>
    <scope>NUCLEOTIDE SEQUENCE [LARGE SCALE GENOMIC DNA]</scope>
    <source>
        <strain evidence="3 4">WS</strain>
    </source>
</reference>
<protein>
    <submittedName>
        <fullName evidence="3">Zn-ribbon domain-containing OB-fold protein</fullName>
    </submittedName>
</protein>
<dbReference type="InterPro" id="IPR022002">
    <property type="entry name" value="ChsH2_Znr"/>
</dbReference>
<dbReference type="Proteomes" id="UP000278149">
    <property type="component" value="Unassembled WGS sequence"/>
</dbReference>
<dbReference type="InterPro" id="IPR002878">
    <property type="entry name" value="ChsH2_C"/>
</dbReference>
<comment type="caution">
    <text evidence="3">The sequence shown here is derived from an EMBL/GenBank/DDBJ whole genome shotgun (WGS) entry which is preliminary data.</text>
</comment>
<dbReference type="InterPro" id="IPR012340">
    <property type="entry name" value="NA-bd_OB-fold"/>
</dbReference>
<dbReference type="SUPFAM" id="SSF50249">
    <property type="entry name" value="Nucleic acid-binding proteins"/>
    <property type="match status" value="1"/>
</dbReference>
<feature type="domain" description="ChsH2 C-terminal OB-fold" evidence="1">
    <location>
        <begin position="51"/>
        <end position="114"/>
    </location>
</feature>
<dbReference type="Pfam" id="PF01796">
    <property type="entry name" value="OB_ChsH2_C"/>
    <property type="match status" value="1"/>
</dbReference>
<evidence type="ECO:0000313" key="4">
    <source>
        <dbReference type="Proteomes" id="UP000278149"/>
    </source>
</evidence>
<organism evidence="3 4">
    <name type="scientific">Candidatus Korarchaeum cryptofilum</name>
    <dbReference type="NCBI Taxonomy" id="498846"/>
    <lineage>
        <taxon>Archaea</taxon>
        <taxon>Thermoproteota</taxon>
        <taxon>Candidatus Korarchaeia</taxon>
        <taxon>Candidatus Korarchaeales</taxon>
        <taxon>Candidatus Korarchaeaceae</taxon>
        <taxon>Candidatus Korarchaeum</taxon>
    </lineage>
</organism>
<dbReference type="AlphaFoldDB" id="A0A3R9RIZ1"/>
<dbReference type="EMBL" id="RCOR01000018">
    <property type="protein sequence ID" value="RSN69572.1"/>
    <property type="molecule type" value="Genomic_DNA"/>
</dbReference>
<evidence type="ECO:0000259" key="2">
    <source>
        <dbReference type="Pfam" id="PF12172"/>
    </source>
</evidence>
<feature type="domain" description="ChsH2 rubredoxin-like zinc ribbon" evidence="2">
    <location>
        <begin position="13"/>
        <end position="48"/>
    </location>
</feature>
<dbReference type="RefSeq" id="WP_125741158.1">
    <property type="nucleotide sequence ID" value="NZ_RCOR01000018.1"/>
</dbReference>
<sequence>MWAYWLSVPAHWRELPARYRLEGGLCRSCGHTMLPKGEVCPICGSKDIVTKQLPRRGKVISYSVIWNAPRGYEYYTPYIVALIELEDGTRLMSQLTDVETSQVTEGMEVEMVLRKVRVSGESGIIAYAYKFRPLLKK</sequence>
<evidence type="ECO:0000313" key="3">
    <source>
        <dbReference type="EMBL" id="RSN69572.1"/>
    </source>
</evidence>
<proteinExistence type="predicted"/>
<accession>A0A3R9RIZ1</accession>